<sequence length="108" mass="12400">MKIRYVCSECSALLLLDIDEGIECSCGHYCSMKILKGDGNFFVQLSISDQIQQIMSNSELVNQIRKECQENDIINGKVYRRFRNRGVIDDDITLQWNTDGVRPFKSST</sequence>
<accession>A0AAV2NXJ3</accession>
<dbReference type="EMBL" id="OZ034829">
    <property type="protein sequence ID" value="CAL1685206.1"/>
    <property type="molecule type" value="Genomic_DNA"/>
</dbReference>
<gene>
    <name evidence="1" type="ORF">LPLAT_LOCUS10763</name>
</gene>
<organism evidence="1 2">
    <name type="scientific">Lasius platythorax</name>
    <dbReference type="NCBI Taxonomy" id="488582"/>
    <lineage>
        <taxon>Eukaryota</taxon>
        <taxon>Metazoa</taxon>
        <taxon>Ecdysozoa</taxon>
        <taxon>Arthropoda</taxon>
        <taxon>Hexapoda</taxon>
        <taxon>Insecta</taxon>
        <taxon>Pterygota</taxon>
        <taxon>Neoptera</taxon>
        <taxon>Endopterygota</taxon>
        <taxon>Hymenoptera</taxon>
        <taxon>Apocrita</taxon>
        <taxon>Aculeata</taxon>
        <taxon>Formicoidea</taxon>
        <taxon>Formicidae</taxon>
        <taxon>Formicinae</taxon>
        <taxon>Lasius</taxon>
        <taxon>Lasius</taxon>
    </lineage>
</organism>
<name>A0AAV2NXJ3_9HYME</name>
<evidence type="ECO:0000313" key="1">
    <source>
        <dbReference type="EMBL" id="CAL1685206.1"/>
    </source>
</evidence>
<dbReference type="AlphaFoldDB" id="A0AAV2NXJ3"/>
<evidence type="ECO:0000313" key="2">
    <source>
        <dbReference type="Proteomes" id="UP001497644"/>
    </source>
</evidence>
<reference evidence="1" key="1">
    <citation type="submission" date="2024-04" db="EMBL/GenBank/DDBJ databases">
        <authorList>
            <consortium name="Molecular Ecology Group"/>
        </authorList>
    </citation>
    <scope>NUCLEOTIDE SEQUENCE</scope>
</reference>
<proteinExistence type="predicted"/>
<keyword evidence="2" id="KW-1185">Reference proteome</keyword>
<protein>
    <submittedName>
        <fullName evidence="1">Uncharacterized protein</fullName>
    </submittedName>
</protein>
<dbReference type="Proteomes" id="UP001497644">
    <property type="component" value="Chromosome 6"/>
</dbReference>